<dbReference type="PROSITE" id="PS00041">
    <property type="entry name" value="HTH_ARAC_FAMILY_1"/>
    <property type="match status" value="1"/>
</dbReference>
<dbReference type="PROSITE" id="PS01124">
    <property type="entry name" value="HTH_ARAC_FAMILY_2"/>
    <property type="match status" value="1"/>
</dbReference>
<dbReference type="AlphaFoldDB" id="A0A318MGF9"/>
<evidence type="ECO:0000256" key="2">
    <source>
        <dbReference type="ARBA" id="ARBA00023125"/>
    </source>
</evidence>
<evidence type="ECO:0000313" key="6">
    <source>
        <dbReference type="Proteomes" id="UP000247892"/>
    </source>
</evidence>
<dbReference type="PANTHER" id="PTHR43130:SF3">
    <property type="entry name" value="HTH-TYPE TRANSCRIPTIONAL REGULATOR RV1931C"/>
    <property type="match status" value="1"/>
</dbReference>
<dbReference type="SMART" id="SM00342">
    <property type="entry name" value="HTH_ARAC"/>
    <property type="match status" value="1"/>
</dbReference>
<sequence length="364" mass="38981">MTLARAAQNDERLGASPGRVVAIAVFDGVEMLDVAGPAQVFSTAERVSGGQAAYRPMLVGARRGPVRTAAGMRVVAERSWHELETEADTFLVPGGMRMRSGEPLPLVDPGLVTWLGSNGSRAAARLVSVCSGAHVLAAAGLLRGRRATTHWATAARLAAEHPHVTVEADSIFVRDGTVWTCAGGAAAIDLALAMVAQDYGHELARRVGQGLVVHLRREGGQTQFSGYLGPRGRSTSERLEELLAWIPSNLREELSVEALARRVNVSRRHFARLFRDEVGSTPASYVERVRVQAAIDQLVHTDSPLSTVAAMTGFGSPAALHRVFVRRHGLSPGEYRRRFAVSLHGPAAGRFDTDDDPRPALAAT</sequence>
<dbReference type="GO" id="GO:0003700">
    <property type="term" value="F:DNA-binding transcription factor activity"/>
    <property type="evidence" value="ECO:0007669"/>
    <property type="project" value="InterPro"/>
</dbReference>
<dbReference type="InterPro" id="IPR029062">
    <property type="entry name" value="Class_I_gatase-like"/>
</dbReference>
<evidence type="ECO:0000256" key="3">
    <source>
        <dbReference type="ARBA" id="ARBA00023163"/>
    </source>
</evidence>
<dbReference type="Pfam" id="PF12833">
    <property type="entry name" value="HTH_18"/>
    <property type="match status" value="1"/>
</dbReference>
<dbReference type="InterPro" id="IPR009057">
    <property type="entry name" value="Homeodomain-like_sf"/>
</dbReference>
<organism evidence="5 6">
    <name type="scientific">Prauserella flavalba</name>
    <dbReference type="NCBI Taxonomy" id="1477506"/>
    <lineage>
        <taxon>Bacteria</taxon>
        <taxon>Bacillati</taxon>
        <taxon>Actinomycetota</taxon>
        <taxon>Actinomycetes</taxon>
        <taxon>Pseudonocardiales</taxon>
        <taxon>Pseudonocardiaceae</taxon>
        <taxon>Prauserella</taxon>
    </lineage>
</organism>
<dbReference type="RefSeq" id="WP_245959609.1">
    <property type="nucleotide sequence ID" value="NZ_JBHVKT010000099.1"/>
</dbReference>
<evidence type="ECO:0000256" key="1">
    <source>
        <dbReference type="ARBA" id="ARBA00023015"/>
    </source>
</evidence>
<proteinExistence type="predicted"/>
<keyword evidence="6" id="KW-1185">Reference proteome</keyword>
<accession>A0A318MGF9</accession>
<dbReference type="Proteomes" id="UP000247892">
    <property type="component" value="Unassembled WGS sequence"/>
</dbReference>
<dbReference type="InterPro" id="IPR052158">
    <property type="entry name" value="INH-QAR"/>
</dbReference>
<gene>
    <name evidence="5" type="ORF">BA062_00230</name>
</gene>
<dbReference type="InterPro" id="IPR002818">
    <property type="entry name" value="DJ-1/PfpI"/>
</dbReference>
<protein>
    <recommendedName>
        <fullName evidence="4">HTH araC/xylS-type domain-containing protein</fullName>
    </recommendedName>
</protein>
<keyword evidence="1" id="KW-0805">Transcription regulation</keyword>
<dbReference type="SUPFAM" id="SSF52317">
    <property type="entry name" value="Class I glutamine amidotransferase-like"/>
    <property type="match status" value="1"/>
</dbReference>
<comment type="caution">
    <text evidence="5">The sequence shown here is derived from an EMBL/GenBank/DDBJ whole genome shotgun (WGS) entry which is preliminary data.</text>
</comment>
<name>A0A318MGF9_9PSEU</name>
<dbReference type="SUPFAM" id="SSF46689">
    <property type="entry name" value="Homeodomain-like"/>
    <property type="match status" value="2"/>
</dbReference>
<dbReference type="Pfam" id="PF01965">
    <property type="entry name" value="DJ-1_PfpI"/>
    <property type="match status" value="1"/>
</dbReference>
<dbReference type="InterPro" id="IPR018062">
    <property type="entry name" value="HTH_AraC-typ_CS"/>
</dbReference>
<dbReference type="InterPro" id="IPR018060">
    <property type="entry name" value="HTH_AraC"/>
</dbReference>
<dbReference type="CDD" id="cd03137">
    <property type="entry name" value="GATase1_AraC_1"/>
    <property type="match status" value="1"/>
</dbReference>
<dbReference type="Gene3D" id="3.40.50.880">
    <property type="match status" value="1"/>
</dbReference>
<reference evidence="5 6" key="1">
    <citation type="submission" date="2016-07" db="EMBL/GenBank/DDBJ databases">
        <title>Draft genome sequence of Prauserella sp. YIM 121212, isolated from alkaline soil.</title>
        <authorList>
            <person name="Ruckert C."/>
            <person name="Albersmeier A."/>
            <person name="Jiang C.-L."/>
            <person name="Jiang Y."/>
            <person name="Kalinowski J."/>
            <person name="Schneider O."/>
            <person name="Winkler A."/>
            <person name="Zotchev S.B."/>
        </authorList>
    </citation>
    <scope>NUCLEOTIDE SEQUENCE [LARGE SCALE GENOMIC DNA]</scope>
    <source>
        <strain evidence="5 6">YIM 121212</strain>
    </source>
</reference>
<evidence type="ECO:0000259" key="4">
    <source>
        <dbReference type="PROSITE" id="PS01124"/>
    </source>
</evidence>
<keyword evidence="2" id="KW-0238">DNA-binding</keyword>
<feature type="domain" description="HTH araC/xylS-type" evidence="4">
    <location>
        <begin position="240"/>
        <end position="338"/>
    </location>
</feature>
<dbReference type="GO" id="GO:0043565">
    <property type="term" value="F:sequence-specific DNA binding"/>
    <property type="evidence" value="ECO:0007669"/>
    <property type="project" value="InterPro"/>
</dbReference>
<evidence type="ECO:0000313" key="5">
    <source>
        <dbReference type="EMBL" id="PXY38230.1"/>
    </source>
</evidence>
<dbReference type="PANTHER" id="PTHR43130">
    <property type="entry name" value="ARAC-FAMILY TRANSCRIPTIONAL REGULATOR"/>
    <property type="match status" value="1"/>
</dbReference>
<dbReference type="EMBL" id="MASU01000001">
    <property type="protein sequence ID" value="PXY38230.1"/>
    <property type="molecule type" value="Genomic_DNA"/>
</dbReference>
<dbReference type="Gene3D" id="1.10.10.60">
    <property type="entry name" value="Homeodomain-like"/>
    <property type="match status" value="1"/>
</dbReference>
<keyword evidence="3" id="KW-0804">Transcription</keyword>